<evidence type="ECO:0000313" key="1">
    <source>
        <dbReference type="EMBL" id="OCT70603.1"/>
    </source>
</evidence>
<dbReference type="EMBL" id="CM004479">
    <property type="protein sequence ID" value="OCT70603.1"/>
    <property type="molecule type" value="Genomic_DNA"/>
</dbReference>
<dbReference type="AlphaFoldDB" id="A0A974CCH4"/>
<reference evidence="2" key="1">
    <citation type="journal article" date="2016" name="Nature">
        <title>Genome evolution in the allotetraploid frog Xenopus laevis.</title>
        <authorList>
            <person name="Session A.M."/>
            <person name="Uno Y."/>
            <person name="Kwon T."/>
            <person name="Chapman J.A."/>
            <person name="Toyoda A."/>
            <person name="Takahashi S."/>
            <person name="Fukui A."/>
            <person name="Hikosaka A."/>
            <person name="Suzuki A."/>
            <person name="Kondo M."/>
            <person name="van Heeringen S.J."/>
            <person name="Quigley I."/>
            <person name="Heinz S."/>
            <person name="Ogino H."/>
            <person name="Ochi H."/>
            <person name="Hellsten U."/>
            <person name="Lyons J.B."/>
            <person name="Simakov O."/>
            <person name="Putnam N."/>
            <person name="Stites J."/>
            <person name="Kuroki Y."/>
            <person name="Tanaka T."/>
            <person name="Michiue T."/>
            <person name="Watanabe M."/>
            <person name="Bogdanovic O."/>
            <person name="Lister R."/>
            <person name="Georgiou G."/>
            <person name="Paranjpe S.S."/>
            <person name="van Kruijsbergen I."/>
            <person name="Shu S."/>
            <person name="Carlson J."/>
            <person name="Kinoshita T."/>
            <person name="Ohta Y."/>
            <person name="Mawaribuchi S."/>
            <person name="Jenkins J."/>
            <person name="Grimwood J."/>
            <person name="Schmutz J."/>
            <person name="Mitros T."/>
            <person name="Mozaffari S.V."/>
            <person name="Suzuki Y."/>
            <person name="Haramoto Y."/>
            <person name="Yamamoto T.S."/>
            <person name="Takagi C."/>
            <person name="Heald R."/>
            <person name="Miller K."/>
            <person name="Haudenschild C."/>
            <person name="Kitzman J."/>
            <person name="Nakayama T."/>
            <person name="Izutsu Y."/>
            <person name="Robert J."/>
            <person name="Fortriede J."/>
            <person name="Burns K."/>
            <person name="Lotay V."/>
            <person name="Karimi K."/>
            <person name="Yasuoka Y."/>
            <person name="Dichmann D.S."/>
            <person name="Flajnik M.F."/>
            <person name="Houston D.W."/>
            <person name="Shendure J."/>
            <person name="DuPasquier L."/>
            <person name="Vize P.D."/>
            <person name="Zorn A.M."/>
            <person name="Ito M."/>
            <person name="Marcotte E.M."/>
            <person name="Wallingford J.B."/>
            <person name="Ito Y."/>
            <person name="Asashima M."/>
            <person name="Ueno N."/>
            <person name="Matsuda Y."/>
            <person name="Veenstra G.J."/>
            <person name="Fujiyama A."/>
            <person name="Harland R.M."/>
            <person name="Taira M."/>
            <person name="Rokhsar D.S."/>
        </authorList>
    </citation>
    <scope>NUCLEOTIDE SEQUENCE [LARGE SCALE GENOMIC DNA]</scope>
    <source>
        <strain evidence="2">J</strain>
    </source>
</reference>
<protein>
    <submittedName>
        <fullName evidence="1">Uncharacterized protein</fullName>
    </submittedName>
</protein>
<proteinExistence type="predicted"/>
<dbReference type="Proteomes" id="UP000694892">
    <property type="component" value="Chromosome 7S"/>
</dbReference>
<organism evidence="1 2">
    <name type="scientific">Xenopus laevis</name>
    <name type="common">African clawed frog</name>
    <dbReference type="NCBI Taxonomy" id="8355"/>
    <lineage>
        <taxon>Eukaryota</taxon>
        <taxon>Metazoa</taxon>
        <taxon>Chordata</taxon>
        <taxon>Craniata</taxon>
        <taxon>Vertebrata</taxon>
        <taxon>Euteleostomi</taxon>
        <taxon>Amphibia</taxon>
        <taxon>Batrachia</taxon>
        <taxon>Anura</taxon>
        <taxon>Pipoidea</taxon>
        <taxon>Pipidae</taxon>
        <taxon>Xenopodinae</taxon>
        <taxon>Xenopus</taxon>
        <taxon>Xenopus</taxon>
    </lineage>
</organism>
<evidence type="ECO:0000313" key="2">
    <source>
        <dbReference type="Proteomes" id="UP000694892"/>
    </source>
</evidence>
<accession>A0A974CCH4</accession>
<gene>
    <name evidence="1" type="ORF">XELAEV_18037527mg</name>
</gene>
<sequence>MRRRHCEAAAWLEESGPFGDEAYDGGSQKPSIEGIARLRPVWRKAGRVVVQVSSVAFTTQRYFKFDLSLRLFLYPLKNVCFLY</sequence>
<name>A0A974CCH4_XENLA</name>